<keyword evidence="5" id="KW-0862">Zinc</keyword>
<accession>A0ABP3DYI0</accession>
<dbReference type="Proteomes" id="UP001500416">
    <property type="component" value="Unassembled WGS sequence"/>
</dbReference>
<dbReference type="Pfam" id="PF00962">
    <property type="entry name" value="A_deaminase"/>
    <property type="match status" value="1"/>
</dbReference>
<evidence type="ECO:0000256" key="3">
    <source>
        <dbReference type="ARBA" id="ARBA00022723"/>
    </source>
</evidence>
<dbReference type="InterPro" id="IPR032466">
    <property type="entry name" value="Metal_Hydrolase"/>
</dbReference>
<evidence type="ECO:0000256" key="5">
    <source>
        <dbReference type="ARBA" id="ARBA00022833"/>
    </source>
</evidence>
<keyword evidence="4" id="KW-0378">Hydrolase</keyword>
<dbReference type="SUPFAM" id="SSF51556">
    <property type="entry name" value="Metallo-dependent hydrolases"/>
    <property type="match status" value="1"/>
</dbReference>
<evidence type="ECO:0000259" key="6">
    <source>
        <dbReference type="Pfam" id="PF00962"/>
    </source>
</evidence>
<keyword evidence="8" id="KW-1185">Reference proteome</keyword>
<evidence type="ECO:0000313" key="7">
    <source>
        <dbReference type="EMBL" id="GAA0243992.1"/>
    </source>
</evidence>
<keyword evidence="3" id="KW-0479">Metal-binding</keyword>
<dbReference type="Gene3D" id="3.20.20.140">
    <property type="entry name" value="Metal-dependent hydrolases"/>
    <property type="match status" value="1"/>
</dbReference>
<comment type="similarity">
    <text evidence="2">Belongs to the metallo-dependent hydrolases superfamily. Adenosine and AMP deaminases family.</text>
</comment>
<evidence type="ECO:0000256" key="4">
    <source>
        <dbReference type="ARBA" id="ARBA00022801"/>
    </source>
</evidence>
<organism evidence="7 8">
    <name type="scientific">Saccharothrix mutabilis subsp. mutabilis</name>
    <dbReference type="NCBI Taxonomy" id="66855"/>
    <lineage>
        <taxon>Bacteria</taxon>
        <taxon>Bacillati</taxon>
        <taxon>Actinomycetota</taxon>
        <taxon>Actinomycetes</taxon>
        <taxon>Pseudonocardiales</taxon>
        <taxon>Pseudonocardiaceae</taxon>
        <taxon>Saccharothrix</taxon>
    </lineage>
</organism>
<sequence>MTSADRVCRLARAMREFIAALPKVELHVHLVGSASPDTVLTLARRHPHRGVPTDEADLRAFYEFTDFTHFIDVYAKVNDLVTTGDDVAALVVGLAEEQARRNVRYAEVTVSATSHLRAGIAPDELDEALTSSRAEAWAKHGVELAWVFDVPGTWDRDFGVTSARYAVDHRPPGTVGFGLGGAESDAPRRAFREAFAIARDAGLRSVPHAGETTGPDQIWEALRDLGAERIGHGTAAVRDPELLAHLRDNGIVLEVCPTSNLRTAAVGRIEDHPLPRLLEAGVPVTLATDDPGMFHTDLNAEYLLCHERFGLGRSELADLARAGVHAGFASPELKAELLAAITAVEQGS</sequence>
<reference evidence="8" key="1">
    <citation type="journal article" date="2019" name="Int. J. Syst. Evol. Microbiol.">
        <title>The Global Catalogue of Microorganisms (GCM) 10K type strain sequencing project: providing services to taxonomists for standard genome sequencing and annotation.</title>
        <authorList>
            <consortium name="The Broad Institute Genomics Platform"/>
            <consortium name="The Broad Institute Genome Sequencing Center for Infectious Disease"/>
            <person name="Wu L."/>
            <person name="Ma J."/>
        </authorList>
    </citation>
    <scope>NUCLEOTIDE SEQUENCE [LARGE SCALE GENOMIC DNA]</scope>
    <source>
        <strain evidence="8">JCM 3380</strain>
    </source>
</reference>
<feature type="domain" description="Adenosine deaminase" evidence="6">
    <location>
        <begin position="22"/>
        <end position="342"/>
    </location>
</feature>
<evidence type="ECO:0000256" key="1">
    <source>
        <dbReference type="ARBA" id="ARBA00001947"/>
    </source>
</evidence>
<dbReference type="PANTHER" id="PTHR43114:SF6">
    <property type="entry name" value="ADENINE DEAMINASE"/>
    <property type="match status" value="1"/>
</dbReference>
<evidence type="ECO:0000313" key="8">
    <source>
        <dbReference type="Proteomes" id="UP001500416"/>
    </source>
</evidence>
<dbReference type="EMBL" id="BAAABU010000012">
    <property type="protein sequence ID" value="GAA0243992.1"/>
    <property type="molecule type" value="Genomic_DNA"/>
</dbReference>
<comment type="cofactor">
    <cofactor evidence="1">
        <name>Zn(2+)</name>
        <dbReference type="ChEBI" id="CHEBI:29105"/>
    </cofactor>
</comment>
<name>A0ABP3DYI0_9PSEU</name>
<protein>
    <submittedName>
        <fullName evidence="7">Adenosine deaminase</fullName>
    </submittedName>
</protein>
<proteinExistence type="inferred from homology"/>
<dbReference type="PANTHER" id="PTHR43114">
    <property type="entry name" value="ADENINE DEAMINASE"/>
    <property type="match status" value="1"/>
</dbReference>
<comment type="caution">
    <text evidence="7">The sequence shown here is derived from an EMBL/GenBank/DDBJ whole genome shotgun (WGS) entry which is preliminary data.</text>
</comment>
<gene>
    <name evidence="7" type="primary">add</name>
    <name evidence="7" type="ORF">GCM10010492_49050</name>
</gene>
<dbReference type="NCBIfam" id="TIGR01430">
    <property type="entry name" value="aden_deam"/>
    <property type="match status" value="1"/>
</dbReference>
<dbReference type="InterPro" id="IPR006330">
    <property type="entry name" value="Ado/ade_deaminase"/>
</dbReference>
<dbReference type="InterPro" id="IPR001365">
    <property type="entry name" value="A_deaminase_dom"/>
</dbReference>
<evidence type="ECO:0000256" key="2">
    <source>
        <dbReference type="ARBA" id="ARBA00006676"/>
    </source>
</evidence>